<dbReference type="InterPro" id="IPR050231">
    <property type="entry name" value="Iron_ascorbate_oxido_reductase"/>
</dbReference>
<dbReference type="GO" id="GO:0016491">
    <property type="term" value="F:oxidoreductase activity"/>
    <property type="evidence" value="ECO:0007669"/>
    <property type="project" value="UniProtKB-KW"/>
</dbReference>
<accession>A0A017S294</accession>
<evidence type="ECO:0000256" key="1">
    <source>
        <dbReference type="ARBA" id="ARBA00008056"/>
    </source>
</evidence>
<dbReference type="InterPro" id="IPR027443">
    <property type="entry name" value="IPNS-like_sf"/>
</dbReference>
<dbReference type="STRING" id="1388766.A0A017S294"/>
<dbReference type="HOGENOM" id="CLU_010119_6_3_1"/>
<proteinExistence type="inferred from homology"/>
<dbReference type="Pfam" id="PF14226">
    <property type="entry name" value="DIOX_N"/>
    <property type="match status" value="1"/>
</dbReference>
<dbReference type="GO" id="GO:0046872">
    <property type="term" value="F:metal ion binding"/>
    <property type="evidence" value="ECO:0007669"/>
    <property type="project" value="UniProtKB-KW"/>
</dbReference>
<dbReference type="SUPFAM" id="SSF51197">
    <property type="entry name" value="Clavaminate synthase-like"/>
    <property type="match status" value="1"/>
</dbReference>
<feature type="non-terminal residue" evidence="4">
    <location>
        <position position="1"/>
    </location>
</feature>
<evidence type="ECO:0000313" key="5">
    <source>
        <dbReference type="Proteomes" id="UP000019804"/>
    </source>
</evidence>
<dbReference type="RefSeq" id="XP_040633990.1">
    <property type="nucleotide sequence ID" value="XM_040787012.1"/>
</dbReference>
<dbReference type="Gene3D" id="2.60.120.330">
    <property type="entry name" value="B-lactam Antibiotic, Isopenicillin N Synthase, Chain"/>
    <property type="match status" value="1"/>
</dbReference>
<organism evidence="4 5">
    <name type="scientific">Aspergillus ruber (strain CBS 135680)</name>
    <dbReference type="NCBI Taxonomy" id="1388766"/>
    <lineage>
        <taxon>Eukaryota</taxon>
        <taxon>Fungi</taxon>
        <taxon>Dikarya</taxon>
        <taxon>Ascomycota</taxon>
        <taxon>Pezizomycotina</taxon>
        <taxon>Eurotiomycetes</taxon>
        <taxon>Eurotiomycetidae</taxon>
        <taxon>Eurotiales</taxon>
        <taxon>Aspergillaceae</taxon>
        <taxon>Aspergillus</taxon>
        <taxon>Aspergillus subgen. Aspergillus</taxon>
    </lineage>
</organism>
<dbReference type="GO" id="GO:0044283">
    <property type="term" value="P:small molecule biosynthetic process"/>
    <property type="evidence" value="ECO:0007669"/>
    <property type="project" value="UniProtKB-ARBA"/>
</dbReference>
<dbReference type="PANTHER" id="PTHR47990">
    <property type="entry name" value="2-OXOGLUTARATE (2OG) AND FE(II)-DEPENDENT OXYGENASE SUPERFAMILY PROTEIN-RELATED"/>
    <property type="match status" value="1"/>
</dbReference>
<keyword evidence="2" id="KW-0560">Oxidoreductase</keyword>
<dbReference type="InterPro" id="IPR026992">
    <property type="entry name" value="DIOX_N"/>
</dbReference>
<protein>
    <submittedName>
        <fullName evidence="4">Putative 2OG-Fe(II) oxygenase family oxidoreductase</fullName>
    </submittedName>
</protein>
<dbReference type="EMBL" id="KK088462">
    <property type="protein sequence ID" value="EYE90300.1"/>
    <property type="molecule type" value="Genomic_DNA"/>
</dbReference>
<gene>
    <name evidence="4" type="ORF">EURHEDRAFT_527101</name>
</gene>
<reference evidence="5" key="1">
    <citation type="journal article" date="2014" name="Nat. Commun.">
        <title>Genomic adaptations of the halophilic Dead Sea filamentous fungus Eurotium rubrum.</title>
        <authorList>
            <person name="Kis-Papo T."/>
            <person name="Weig A.R."/>
            <person name="Riley R."/>
            <person name="Persoh D."/>
            <person name="Salamov A."/>
            <person name="Sun H."/>
            <person name="Lipzen A."/>
            <person name="Wasser S.P."/>
            <person name="Rambold G."/>
            <person name="Grigoriev I.V."/>
            <person name="Nevo E."/>
        </authorList>
    </citation>
    <scope>NUCLEOTIDE SEQUENCE [LARGE SCALE GENOMIC DNA]</scope>
    <source>
        <strain evidence="5">CBS 135680</strain>
    </source>
</reference>
<name>A0A017S294_ASPRC</name>
<sequence length="330" mass="37142">MDPPQEPPILDFSVFYSSDSQAKAKLVQNVRECCLKNGFFQITGHRISRELQLRTMSCAERFFSLPLEEKLKINRSQNPFNRGYEVMQSHMSQPGSSPDLKEGLFIGQDLPVHHPYCVEKRFNCGPNLWPEALDGLEEFKCTTMEYYDAVFQLAKDIIAVLALTINGDEGLFAPYTDEAVATLRYLHYPPQPPKTYDNARGCGAHRDYSGITILLQDEVGGLQVLDEPTGQWLDIKPTPGAYVVNLANLFSRMTNETYKSALHRVTNETGLERYSIPFFFTGNPNYICKCLSEFQQEGAPAKHPPATVSDIVGEAMRATVERAKQSNAKK</sequence>
<dbReference type="InterPro" id="IPR044861">
    <property type="entry name" value="IPNS-like_FE2OG_OXY"/>
</dbReference>
<feature type="domain" description="Fe2OG dioxygenase" evidence="3">
    <location>
        <begin position="178"/>
        <end position="282"/>
    </location>
</feature>
<dbReference type="PROSITE" id="PS51471">
    <property type="entry name" value="FE2OG_OXY"/>
    <property type="match status" value="1"/>
</dbReference>
<dbReference type="AlphaFoldDB" id="A0A017S294"/>
<dbReference type="PRINTS" id="PR00682">
    <property type="entry name" value="IPNSYNTHASE"/>
</dbReference>
<dbReference type="Pfam" id="PF03171">
    <property type="entry name" value="2OG-FeII_Oxy"/>
    <property type="match status" value="1"/>
</dbReference>
<dbReference type="InterPro" id="IPR005123">
    <property type="entry name" value="Oxoglu/Fe-dep_dioxygenase_dom"/>
</dbReference>
<comment type="similarity">
    <text evidence="1 2">Belongs to the iron/ascorbate-dependent oxidoreductase family.</text>
</comment>
<dbReference type="OrthoDB" id="288590at2759"/>
<keyword evidence="2" id="KW-0479">Metal-binding</keyword>
<dbReference type="GeneID" id="63702136"/>
<evidence type="ECO:0000259" key="3">
    <source>
        <dbReference type="PROSITE" id="PS51471"/>
    </source>
</evidence>
<keyword evidence="5" id="KW-1185">Reference proteome</keyword>
<evidence type="ECO:0000313" key="4">
    <source>
        <dbReference type="EMBL" id="EYE90300.1"/>
    </source>
</evidence>
<keyword evidence="2" id="KW-0408">Iron</keyword>
<dbReference type="Proteomes" id="UP000019804">
    <property type="component" value="Unassembled WGS sequence"/>
</dbReference>
<evidence type="ECO:0000256" key="2">
    <source>
        <dbReference type="RuleBase" id="RU003682"/>
    </source>
</evidence>